<keyword evidence="3" id="KW-0520">NAD</keyword>
<dbReference type="GO" id="GO:0070403">
    <property type="term" value="F:NAD+ binding"/>
    <property type="evidence" value="ECO:0007669"/>
    <property type="project" value="InterPro"/>
</dbReference>
<dbReference type="PANTHER" id="PTHR11085">
    <property type="entry name" value="NAD-DEPENDENT PROTEIN DEACYLASE SIRTUIN-5, MITOCHONDRIAL-RELATED"/>
    <property type="match status" value="1"/>
</dbReference>
<comment type="similarity">
    <text evidence="1">Belongs to the sirtuin family. Class I subfamily.</text>
</comment>
<dbReference type="EC" id="4.4.1.36" evidence="7"/>
<evidence type="ECO:0000256" key="1">
    <source>
        <dbReference type="ARBA" id="ARBA00006924"/>
    </source>
</evidence>
<keyword evidence="7" id="KW-0456">Lyase</keyword>
<dbReference type="Gene3D" id="3.40.50.1220">
    <property type="entry name" value="TPP-binding domain"/>
    <property type="match status" value="2"/>
</dbReference>
<dbReference type="GO" id="GO:0017136">
    <property type="term" value="F:histone deacetylase activity, NAD-dependent"/>
    <property type="evidence" value="ECO:0007669"/>
    <property type="project" value="TreeGrafter"/>
</dbReference>
<evidence type="ECO:0000313" key="7">
    <source>
        <dbReference type="EMBL" id="KAJ1983831.1"/>
    </source>
</evidence>
<dbReference type="PROSITE" id="PS50305">
    <property type="entry name" value="SIRTUIN"/>
    <property type="match status" value="1"/>
</dbReference>
<keyword evidence="2" id="KW-0808">Transferase</keyword>
<comment type="caution">
    <text evidence="4">Lacks conserved residue(s) required for the propagation of feature annotation.</text>
</comment>
<gene>
    <name evidence="7" type="primary">HST3</name>
    <name evidence="7" type="ORF">H4R34_001022</name>
</gene>
<sequence length="670" mass="72868">MTEYISYRLEQCRCSAVPKATNAPPVDEATNSPPAGPAILLPKAKTTSKFKATQQSKAAQGRGKSSLSPPIDCPVHNLQQRSRVEQIAQLILRSKRCLVVTGAGISCSAGIPDFRSGTGLFTTLRDQHGDHIQQGRDLFDAQLFNNATTTRIFHQFIGRFKQSIQHIQPTPTHQFLQWLHSQGRLHRWYTQNIDGLEAKTGLPVLGQLQPKPADIAQPAALPDRAQRTLAKTYSHPTSPVAHPKSGLSEIDSPPLSPTSTSSAPLVPELPIPSPCSPSRILRDPRSIVVPLHGDLDQLVCPLCSTYYPFTPAFFPHYQDGEAPVCPHCDRLNSTRLSNGRRPISVGRLRPNIVLYNEPHPSGDLIAKVMNSDVRHKPDLLLIMGTRLNVYGCKALVKSLAKTVHQHKHGRVVMVNLEPLQGREWEQIIDIQMLGRADDMVRDVLRVRDSQTCLTQFWPSVAVTAANYPEPSTTVSAGTKPLVTLKRKNSDPCHSLLPPAPTPVPLRKANSLPPADPPCTASAPTRKRVRKTRPAKSTATAASDTEAAAPRVKRQRTTSTDCMTTVVPKLTRSRSATVTAVSVPAPSDQSAQRPPRPSTKTKAARQVNGSTTTIGAPGTRASLGQYFTKVKLGVVNHETKPGPKGRGVAVPAATIESTEARSLRRSPRLAV</sequence>
<dbReference type="PANTHER" id="PTHR11085:SF8">
    <property type="entry name" value="NAD-DEPENDENT HISTONE DEACETYLASE HST3"/>
    <property type="match status" value="1"/>
</dbReference>
<dbReference type="InterPro" id="IPR003000">
    <property type="entry name" value="Sirtuin"/>
</dbReference>
<feature type="compositionally biased region" description="Polar residues" evidence="5">
    <location>
        <begin position="45"/>
        <end position="68"/>
    </location>
</feature>
<feature type="region of interest" description="Disordered" evidence="5">
    <location>
        <begin position="487"/>
        <end position="617"/>
    </location>
</feature>
<evidence type="ECO:0000313" key="8">
    <source>
        <dbReference type="Proteomes" id="UP001151582"/>
    </source>
</evidence>
<accession>A0A9W8B5J0</accession>
<dbReference type="GO" id="GO:0005634">
    <property type="term" value="C:nucleus"/>
    <property type="evidence" value="ECO:0007669"/>
    <property type="project" value="TreeGrafter"/>
</dbReference>
<feature type="compositionally biased region" description="Basic residues" evidence="5">
    <location>
        <begin position="524"/>
        <end position="533"/>
    </location>
</feature>
<dbReference type="InterPro" id="IPR050134">
    <property type="entry name" value="NAD-dep_sirtuin_deacylases"/>
</dbReference>
<dbReference type="InterPro" id="IPR026590">
    <property type="entry name" value="Ssirtuin_cat_dom"/>
</dbReference>
<dbReference type="EMBL" id="JANBQB010000039">
    <property type="protein sequence ID" value="KAJ1983831.1"/>
    <property type="molecule type" value="Genomic_DNA"/>
</dbReference>
<dbReference type="InterPro" id="IPR026591">
    <property type="entry name" value="Sirtuin_cat_small_dom_sf"/>
</dbReference>
<dbReference type="Gene3D" id="3.30.1600.10">
    <property type="entry name" value="SIR2/SIRT2 'Small Domain"/>
    <property type="match status" value="1"/>
</dbReference>
<dbReference type="Proteomes" id="UP001151582">
    <property type="component" value="Unassembled WGS sequence"/>
</dbReference>
<dbReference type="Pfam" id="PF02146">
    <property type="entry name" value="SIR2"/>
    <property type="match status" value="2"/>
</dbReference>
<organism evidence="7 8">
    <name type="scientific">Dimargaris verticillata</name>
    <dbReference type="NCBI Taxonomy" id="2761393"/>
    <lineage>
        <taxon>Eukaryota</taxon>
        <taxon>Fungi</taxon>
        <taxon>Fungi incertae sedis</taxon>
        <taxon>Zoopagomycota</taxon>
        <taxon>Kickxellomycotina</taxon>
        <taxon>Dimargaritomycetes</taxon>
        <taxon>Dimargaritales</taxon>
        <taxon>Dimargaritaceae</taxon>
        <taxon>Dimargaris</taxon>
    </lineage>
</organism>
<reference evidence="7" key="1">
    <citation type="submission" date="2022-07" db="EMBL/GenBank/DDBJ databases">
        <title>Phylogenomic reconstructions and comparative analyses of Kickxellomycotina fungi.</title>
        <authorList>
            <person name="Reynolds N.K."/>
            <person name="Stajich J.E."/>
            <person name="Barry K."/>
            <person name="Grigoriev I.V."/>
            <person name="Crous P."/>
            <person name="Smith M.E."/>
        </authorList>
    </citation>
    <scope>NUCLEOTIDE SEQUENCE</scope>
    <source>
        <strain evidence="7">RSA 567</strain>
    </source>
</reference>
<evidence type="ECO:0000256" key="5">
    <source>
        <dbReference type="SAM" id="MobiDB-lite"/>
    </source>
</evidence>
<dbReference type="InterPro" id="IPR029035">
    <property type="entry name" value="DHS-like_NAD/FAD-binding_dom"/>
</dbReference>
<feature type="compositionally biased region" description="Low complexity" evidence="5">
    <location>
        <begin position="534"/>
        <end position="548"/>
    </location>
</feature>
<feature type="region of interest" description="Disordered" evidence="5">
    <location>
        <begin position="20"/>
        <end position="71"/>
    </location>
</feature>
<evidence type="ECO:0000256" key="3">
    <source>
        <dbReference type="ARBA" id="ARBA00023027"/>
    </source>
</evidence>
<dbReference type="GO" id="GO:0016829">
    <property type="term" value="F:lyase activity"/>
    <property type="evidence" value="ECO:0007669"/>
    <property type="project" value="UniProtKB-KW"/>
</dbReference>
<feature type="compositionally biased region" description="Low complexity" evidence="5">
    <location>
        <begin position="257"/>
        <end position="266"/>
    </location>
</feature>
<feature type="region of interest" description="Disordered" evidence="5">
    <location>
        <begin position="234"/>
        <end position="269"/>
    </location>
</feature>
<dbReference type="AlphaFoldDB" id="A0A9W8B5J0"/>
<dbReference type="SUPFAM" id="SSF52467">
    <property type="entry name" value="DHS-like NAD/FAD-binding domain"/>
    <property type="match status" value="1"/>
</dbReference>
<evidence type="ECO:0000259" key="6">
    <source>
        <dbReference type="PROSITE" id="PS50305"/>
    </source>
</evidence>
<dbReference type="OrthoDB" id="2919105at2759"/>
<name>A0A9W8B5J0_9FUNG</name>
<evidence type="ECO:0000256" key="2">
    <source>
        <dbReference type="ARBA" id="ARBA00022679"/>
    </source>
</evidence>
<keyword evidence="8" id="KW-1185">Reference proteome</keyword>
<comment type="caution">
    <text evidence="7">The sequence shown here is derived from an EMBL/GenBank/DDBJ whole genome shotgun (WGS) entry which is preliminary data.</text>
</comment>
<proteinExistence type="inferred from homology"/>
<evidence type="ECO:0000256" key="4">
    <source>
        <dbReference type="PROSITE-ProRule" id="PRU00236"/>
    </source>
</evidence>
<feature type="domain" description="Deacetylase sirtuin-type" evidence="6">
    <location>
        <begin position="77"/>
        <end position="455"/>
    </location>
</feature>
<protein>
    <submittedName>
        <fullName evidence="7">NAD-dependent deacetylase hst3</fullName>
        <ecNumber evidence="7">4.4.1.36</ecNumber>
    </submittedName>
</protein>